<feature type="region of interest" description="Disordered" evidence="5">
    <location>
        <begin position="402"/>
        <end position="431"/>
    </location>
</feature>
<evidence type="ECO:0000256" key="5">
    <source>
        <dbReference type="SAM" id="MobiDB-lite"/>
    </source>
</evidence>
<feature type="transmembrane region" description="Helical" evidence="6">
    <location>
        <begin position="103"/>
        <end position="127"/>
    </location>
</feature>
<organism>
    <name type="scientific">Branchiostoma floridae</name>
    <name type="common">Florida lancelet</name>
    <name type="synonym">Amphioxus</name>
    <dbReference type="NCBI Taxonomy" id="7739"/>
    <lineage>
        <taxon>Eukaryota</taxon>
        <taxon>Metazoa</taxon>
        <taxon>Chordata</taxon>
        <taxon>Cephalochordata</taxon>
        <taxon>Leptocardii</taxon>
        <taxon>Amphioxiformes</taxon>
        <taxon>Branchiostomatidae</taxon>
        <taxon>Branchiostoma</taxon>
    </lineage>
</organism>
<evidence type="ECO:0000256" key="2">
    <source>
        <dbReference type="ARBA" id="ARBA00022692"/>
    </source>
</evidence>
<evidence type="ECO:0000256" key="4">
    <source>
        <dbReference type="ARBA" id="ARBA00023136"/>
    </source>
</evidence>
<feature type="transmembrane region" description="Helical" evidence="6">
    <location>
        <begin position="30"/>
        <end position="51"/>
    </location>
</feature>
<dbReference type="InterPro" id="IPR017452">
    <property type="entry name" value="GPCR_Rhodpsn_7TM"/>
</dbReference>
<feature type="transmembrane region" description="Helical" evidence="6">
    <location>
        <begin position="273"/>
        <end position="293"/>
    </location>
</feature>
<protein>
    <recommendedName>
        <fullName evidence="7">G-protein coupled receptors family 1 profile domain-containing protein</fullName>
    </recommendedName>
</protein>
<evidence type="ECO:0000256" key="1">
    <source>
        <dbReference type="ARBA" id="ARBA00004370"/>
    </source>
</evidence>
<dbReference type="CDD" id="cd00637">
    <property type="entry name" value="7tm_classA_rhodopsin-like"/>
    <property type="match status" value="1"/>
</dbReference>
<keyword evidence="3 6" id="KW-1133">Transmembrane helix</keyword>
<feature type="compositionally biased region" description="Polar residues" evidence="5">
    <location>
        <begin position="361"/>
        <end position="386"/>
    </location>
</feature>
<evidence type="ECO:0000313" key="8">
    <source>
        <dbReference type="EMBL" id="EEN68189.1"/>
    </source>
</evidence>
<dbReference type="AlphaFoldDB" id="C3XUW4"/>
<proteinExistence type="predicted"/>
<feature type="compositionally biased region" description="Basic and acidic residues" evidence="5">
    <location>
        <begin position="402"/>
        <end position="411"/>
    </location>
</feature>
<dbReference type="FunFam" id="1.20.1070.10:FF:000767">
    <property type="entry name" value="Uncharacterized protein"/>
    <property type="match status" value="1"/>
</dbReference>
<feature type="region of interest" description="Disordered" evidence="5">
    <location>
        <begin position="333"/>
        <end position="386"/>
    </location>
</feature>
<feature type="transmembrane region" description="Helical" evidence="6">
    <location>
        <begin position="147"/>
        <end position="166"/>
    </location>
</feature>
<dbReference type="InterPro" id="IPR052921">
    <property type="entry name" value="GPCR1_Superfamily_Member"/>
</dbReference>
<feature type="transmembrane region" description="Helical" evidence="6">
    <location>
        <begin position="186"/>
        <end position="207"/>
    </location>
</feature>
<feature type="transmembrane region" description="Helical" evidence="6">
    <location>
        <begin position="63"/>
        <end position="83"/>
    </location>
</feature>
<evidence type="ECO:0000259" key="7">
    <source>
        <dbReference type="PROSITE" id="PS50262"/>
    </source>
</evidence>
<dbReference type="EMBL" id="GG666467">
    <property type="protein sequence ID" value="EEN68189.1"/>
    <property type="molecule type" value="Genomic_DNA"/>
</dbReference>
<dbReference type="PROSITE" id="PS50262">
    <property type="entry name" value="G_PROTEIN_RECEP_F1_2"/>
    <property type="match status" value="1"/>
</dbReference>
<feature type="region of interest" description="Disordered" evidence="5">
    <location>
        <begin position="449"/>
        <end position="470"/>
    </location>
</feature>
<dbReference type="SUPFAM" id="SSF81321">
    <property type="entry name" value="Family A G protein-coupled receptor-like"/>
    <property type="match status" value="1"/>
</dbReference>
<sequence length="470" mass="51692">MEEETDGPSEEDDANRVLSLSSTFRDLQTAYLIISLVLSVGCGLLLIFLVWKKESLQNPSNYLRCNLAVDDIIFTSCLIPIRIVALFRQDVSGEHLWCLGRTLVAPSCLLSMFGTYLMMAVDLYYFVCDPLHYHDKVTTKRVAVGIVTVRAFSFFFGLAPVAFGGLPQNSVVCETDPANSASLSAMLRNINLIVFLLAVFFISMLYYRVYKEARKQQERDENRDLWVFQTKAFKLMAPHAIALTVSVTTTVFQVAMARAVISEEQVSQYGLTVAHHLSILLFLTVSSVANPIIYSFRLPDFRRAIQELCGLPTNTPVVVPARDMEVAAITGSGQGAPATNVTPAQNPAEAVKPTAEAATPDQAQKQTTQANMNPGQAPSTQHRGYRTATQRPLQLTVRADVHAEPTPRSGEDITETLPGQPYLDEESPDVPTLALDTETDKATVGHTLDQFASQHPPARPKLAWQEGTNG</sequence>
<feature type="transmembrane region" description="Helical" evidence="6">
    <location>
        <begin position="240"/>
        <end position="261"/>
    </location>
</feature>
<keyword evidence="2 6" id="KW-0812">Transmembrane</keyword>
<dbReference type="PANTHER" id="PTHR26451:SF897">
    <property type="entry name" value="TRACE AMINE-ASSOCIATED RECEPTOR 5-LIKE"/>
    <property type="match status" value="1"/>
</dbReference>
<feature type="domain" description="G-protein coupled receptors family 1 profile" evidence="7">
    <location>
        <begin position="42"/>
        <end position="294"/>
    </location>
</feature>
<dbReference type="eggNOG" id="KOG3656">
    <property type="taxonomic scope" value="Eukaryota"/>
</dbReference>
<dbReference type="InterPro" id="IPR000276">
    <property type="entry name" value="GPCR_Rhodpsn"/>
</dbReference>
<gene>
    <name evidence="8" type="ORF">BRAFLDRAFT_88923</name>
</gene>
<comment type="subcellular location">
    <subcellularLocation>
        <location evidence="1">Membrane</location>
    </subcellularLocation>
</comment>
<reference evidence="8" key="1">
    <citation type="journal article" date="2008" name="Nature">
        <title>The amphioxus genome and the evolution of the chordate karyotype.</title>
        <authorList>
            <consortium name="US DOE Joint Genome Institute (JGI-PGF)"/>
            <person name="Putnam N.H."/>
            <person name="Butts T."/>
            <person name="Ferrier D.E.K."/>
            <person name="Furlong R.F."/>
            <person name="Hellsten U."/>
            <person name="Kawashima T."/>
            <person name="Robinson-Rechavi M."/>
            <person name="Shoguchi E."/>
            <person name="Terry A."/>
            <person name="Yu J.-K."/>
            <person name="Benito-Gutierrez E.L."/>
            <person name="Dubchak I."/>
            <person name="Garcia-Fernandez J."/>
            <person name="Gibson-Brown J.J."/>
            <person name="Grigoriev I.V."/>
            <person name="Horton A.C."/>
            <person name="de Jong P.J."/>
            <person name="Jurka J."/>
            <person name="Kapitonov V.V."/>
            <person name="Kohara Y."/>
            <person name="Kuroki Y."/>
            <person name="Lindquist E."/>
            <person name="Lucas S."/>
            <person name="Osoegawa K."/>
            <person name="Pennacchio L.A."/>
            <person name="Salamov A.A."/>
            <person name="Satou Y."/>
            <person name="Sauka-Spengler T."/>
            <person name="Schmutz J."/>
            <person name="Shin-I T."/>
            <person name="Toyoda A."/>
            <person name="Bronner-Fraser M."/>
            <person name="Fujiyama A."/>
            <person name="Holland L.Z."/>
            <person name="Holland P.W.H."/>
            <person name="Satoh N."/>
            <person name="Rokhsar D.S."/>
        </authorList>
    </citation>
    <scope>NUCLEOTIDE SEQUENCE [LARGE SCALE GENOMIC DNA]</scope>
    <source>
        <strain evidence="8">S238N-H82</strain>
        <tissue evidence="8">Testes</tissue>
    </source>
</reference>
<dbReference type="PANTHER" id="PTHR26451">
    <property type="entry name" value="G_PROTEIN_RECEP_F1_2 DOMAIN-CONTAINING PROTEIN"/>
    <property type="match status" value="1"/>
</dbReference>
<dbReference type="GO" id="GO:0016020">
    <property type="term" value="C:membrane"/>
    <property type="evidence" value="ECO:0007669"/>
    <property type="project" value="UniProtKB-SubCell"/>
</dbReference>
<dbReference type="FunCoup" id="C3XUW4">
    <property type="interactions" value="11"/>
</dbReference>
<evidence type="ECO:0000256" key="3">
    <source>
        <dbReference type="ARBA" id="ARBA00022989"/>
    </source>
</evidence>
<dbReference type="GO" id="GO:0004930">
    <property type="term" value="F:G protein-coupled receptor activity"/>
    <property type="evidence" value="ECO:0007669"/>
    <property type="project" value="InterPro"/>
</dbReference>
<accession>C3XUW4</accession>
<dbReference type="PRINTS" id="PR00237">
    <property type="entry name" value="GPCRRHODOPSN"/>
</dbReference>
<keyword evidence="4 6" id="KW-0472">Membrane</keyword>
<name>C3XUW4_BRAFL</name>
<dbReference type="InParanoid" id="C3XUW4"/>
<dbReference type="Pfam" id="PF00001">
    <property type="entry name" value="7tm_1"/>
    <property type="match status" value="1"/>
</dbReference>
<evidence type="ECO:0000256" key="6">
    <source>
        <dbReference type="SAM" id="Phobius"/>
    </source>
</evidence>
<dbReference type="Gene3D" id="1.20.1070.10">
    <property type="entry name" value="Rhodopsin 7-helix transmembrane proteins"/>
    <property type="match status" value="1"/>
</dbReference>
<dbReference type="SMART" id="SM01381">
    <property type="entry name" value="7TM_GPCR_Srsx"/>
    <property type="match status" value="1"/>
</dbReference>